<dbReference type="PANTHER" id="PTHR44196:SF1">
    <property type="entry name" value="DEHYDROGENASE_REDUCTASE SDR FAMILY MEMBER 7B"/>
    <property type="match status" value="1"/>
</dbReference>
<sequence>MNGRSVASFKTNSDRSLQLPCTDKSLLAVVTGASAGLGRALSRRLTARGVVVVGIARNDRELHVTGENCAPSSFLPIRCNVADFFDVQTAATEIQKNIGTVDILINNAAILDECDFLSSNADRINDQILTNLLGPVNCVRAFLPQMLVQKKGRIVNVGSFAGDDPRQGKLGYAVSKAGARCFSLALARELESKLPSVIVTEWIPGILCTRYGQPDGIDPDVAACWGVDLALDDRVELHGKTYLKDEEFIRTTTIRQKLRKAVASMF</sequence>
<dbReference type="CDD" id="cd05233">
    <property type="entry name" value="SDR_c"/>
    <property type="match status" value="1"/>
</dbReference>
<dbReference type="InterPro" id="IPR002347">
    <property type="entry name" value="SDR_fam"/>
</dbReference>
<dbReference type="GO" id="GO:0016020">
    <property type="term" value="C:membrane"/>
    <property type="evidence" value="ECO:0007669"/>
    <property type="project" value="TreeGrafter"/>
</dbReference>
<comment type="similarity">
    <text evidence="1 3">Belongs to the short-chain dehydrogenases/reductases (SDR) family.</text>
</comment>
<dbReference type="PRINTS" id="PR00080">
    <property type="entry name" value="SDRFAMILY"/>
</dbReference>
<dbReference type="EMBL" id="VDDC01000026">
    <property type="protein sequence ID" value="TNH38621.1"/>
    <property type="molecule type" value="Genomic_DNA"/>
</dbReference>
<dbReference type="PROSITE" id="PS00061">
    <property type="entry name" value="ADH_SHORT"/>
    <property type="match status" value="1"/>
</dbReference>
<dbReference type="InterPro" id="IPR020904">
    <property type="entry name" value="Sc_DH/Rdtase_CS"/>
</dbReference>
<accession>A0A5C4R4D1</accession>
<dbReference type="PRINTS" id="PR00081">
    <property type="entry name" value="GDHRDH"/>
</dbReference>
<evidence type="ECO:0000313" key="5">
    <source>
        <dbReference type="Proteomes" id="UP000304880"/>
    </source>
</evidence>
<dbReference type="GO" id="GO:0016491">
    <property type="term" value="F:oxidoreductase activity"/>
    <property type="evidence" value="ECO:0007669"/>
    <property type="project" value="UniProtKB-KW"/>
</dbReference>
<protein>
    <submittedName>
        <fullName evidence="4">SDR family oxidoreductase</fullName>
    </submittedName>
</protein>
<keyword evidence="2" id="KW-0560">Oxidoreductase</keyword>
<reference evidence="4 5" key="1">
    <citation type="submission" date="2019-06" db="EMBL/GenBank/DDBJ databases">
        <authorList>
            <person name="Li J."/>
        </authorList>
    </citation>
    <scope>NUCLEOTIDE SEQUENCE [LARGE SCALE GENOMIC DNA]</scope>
    <source>
        <strain evidence="4 5">CGMCC 1.8012</strain>
    </source>
</reference>
<dbReference type="SUPFAM" id="SSF51735">
    <property type="entry name" value="NAD(P)-binding Rossmann-fold domains"/>
    <property type="match status" value="1"/>
</dbReference>
<organism evidence="4 5">
    <name type="scientific">Paracoccus haeundaensis</name>
    <dbReference type="NCBI Taxonomy" id="225362"/>
    <lineage>
        <taxon>Bacteria</taxon>
        <taxon>Pseudomonadati</taxon>
        <taxon>Pseudomonadota</taxon>
        <taxon>Alphaproteobacteria</taxon>
        <taxon>Rhodobacterales</taxon>
        <taxon>Paracoccaceae</taxon>
        <taxon>Paracoccus</taxon>
    </lineage>
</organism>
<dbReference type="Gene3D" id="3.40.50.720">
    <property type="entry name" value="NAD(P)-binding Rossmann-like Domain"/>
    <property type="match status" value="1"/>
</dbReference>
<dbReference type="AlphaFoldDB" id="A0A5C4R4D1"/>
<dbReference type="PANTHER" id="PTHR44196">
    <property type="entry name" value="DEHYDROGENASE/REDUCTASE SDR FAMILY MEMBER 7B"/>
    <property type="match status" value="1"/>
</dbReference>
<evidence type="ECO:0000313" key="4">
    <source>
        <dbReference type="EMBL" id="TNH38621.1"/>
    </source>
</evidence>
<dbReference type="InterPro" id="IPR036291">
    <property type="entry name" value="NAD(P)-bd_dom_sf"/>
</dbReference>
<evidence type="ECO:0000256" key="1">
    <source>
        <dbReference type="ARBA" id="ARBA00006484"/>
    </source>
</evidence>
<gene>
    <name evidence="4" type="ORF">FHD67_14305</name>
</gene>
<keyword evidence="5" id="KW-1185">Reference proteome</keyword>
<proteinExistence type="inferred from homology"/>
<dbReference type="Pfam" id="PF00106">
    <property type="entry name" value="adh_short"/>
    <property type="match status" value="1"/>
</dbReference>
<comment type="caution">
    <text evidence="4">The sequence shown here is derived from an EMBL/GenBank/DDBJ whole genome shotgun (WGS) entry which is preliminary data.</text>
</comment>
<name>A0A5C4R4D1_9RHOB</name>
<evidence type="ECO:0000256" key="2">
    <source>
        <dbReference type="ARBA" id="ARBA00023002"/>
    </source>
</evidence>
<evidence type="ECO:0000256" key="3">
    <source>
        <dbReference type="RuleBase" id="RU000363"/>
    </source>
</evidence>
<dbReference type="Proteomes" id="UP000304880">
    <property type="component" value="Unassembled WGS sequence"/>
</dbReference>